<dbReference type="GO" id="GO:0003723">
    <property type="term" value="F:RNA binding"/>
    <property type="evidence" value="ECO:0007669"/>
    <property type="project" value="InterPro"/>
</dbReference>
<dbReference type="PANTHER" id="PTHR12732:SF8">
    <property type="entry name" value="NUCLEAR MRNA EXPORT PROTEIN THP1"/>
    <property type="match status" value="1"/>
</dbReference>
<dbReference type="InterPro" id="IPR000717">
    <property type="entry name" value="PCI_dom"/>
</dbReference>
<gene>
    <name evidence="2" type="ORF">KVV02_007129</name>
</gene>
<dbReference type="GO" id="GO:0070390">
    <property type="term" value="C:transcription export complex 2"/>
    <property type="evidence" value="ECO:0007669"/>
    <property type="project" value="TreeGrafter"/>
</dbReference>
<proteinExistence type="predicted"/>
<dbReference type="SMART" id="SM00753">
    <property type="entry name" value="PAM"/>
    <property type="match status" value="1"/>
</dbReference>
<dbReference type="GO" id="GO:0016973">
    <property type="term" value="P:poly(A)+ mRNA export from nucleus"/>
    <property type="evidence" value="ECO:0007669"/>
    <property type="project" value="TreeGrafter"/>
</dbReference>
<dbReference type="InterPro" id="IPR045114">
    <property type="entry name" value="Csn12-like"/>
</dbReference>
<dbReference type="PANTHER" id="PTHR12732">
    <property type="entry name" value="UNCHARACTERIZED PROTEASOME COMPONENT REGION PCI-CONTAINING"/>
    <property type="match status" value="1"/>
</dbReference>
<evidence type="ECO:0000259" key="1">
    <source>
        <dbReference type="PROSITE" id="PS50250"/>
    </source>
</evidence>
<dbReference type="AlphaFoldDB" id="A0A9P8A1T8"/>
<dbReference type="EMBL" id="JAIFTL010000181">
    <property type="protein sequence ID" value="KAG9321815.1"/>
    <property type="molecule type" value="Genomic_DNA"/>
</dbReference>
<dbReference type="PROSITE" id="PS50250">
    <property type="entry name" value="PCI"/>
    <property type="match status" value="1"/>
</dbReference>
<name>A0A9P8A1T8_MORAP</name>
<dbReference type="Proteomes" id="UP000717515">
    <property type="component" value="Unassembled WGS sequence"/>
</dbReference>
<protein>
    <recommendedName>
        <fullName evidence="1">PCI domain-containing protein</fullName>
    </recommendedName>
</protein>
<evidence type="ECO:0000313" key="3">
    <source>
        <dbReference type="Proteomes" id="UP000717515"/>
    </source>
</evidence>
<reference evidence="2" key="1">
    <citation type="submission" date="2021-07" db="EMBL/GenBank/DDBJ databases">
        <title>Draft genome of Mortierella alpina, strain LL118, isolated from an aspen leaf litter sample.</title>
        <authorList>
            <person name="Yang S."/>
            <person name="Vinatzer B.A."/>
        </authorList>
    </citation>
    <scope>NUCLEOTIDE SEQUENCE</scope>
    <source>
        <strain evidence="2">LL118</strain>
    </source>
</reference>
<accession>A0A9P8A1T8</accession>
<feature type="domain" description="PCI" evidence="1">
    <location>
        <begin position="218"/>
        <end position="419"/>
    </location>
</feature>
<dbReference type="GO" id="GO:0003690">
    <property type="term" value="F:double-stranded DNA binding"/>
    <property type="evidence" value="ECO:0007669"/>
    <property type="project" value="InterPro"/>
</dbReference>
<dbReference type="Gene3D" id="1.10.10.10">
    <property type="entry name" value="Winged helix-like DNA-binding domain superfamily/Winged helix DNA-binding domain"/>
    <property type="match status" value="1"/>
</dbReference>
<comment type="caution">
    <text evidence="2">The sequence shown here is derived from an EMBL/GenBank/DDBJ whole genome shotgun (WGS) entry which is preliminary data.</text>
</comment>
<evidence type="ECO:0000313" key="2">
    <source>
        <dbReference type="EMBL" id="KAG9321815.1"/>
    </source>
</evidence>
<sequence>MAEIKSFIRDTNEAFRQQSKDAVCELIMLEEGNPRLDKLHQELYNMTVESIRTMVQNELSKSPRPLKDFVSNFLIFTIHSALDTSALPEVYELLSSCYGSFLSLYVAQDAQWLTPLLMNLSYSLVDWAILADKENPDAKELKISDAAAKHLSRAFNMVISDKTTNSLEDSKKVALYYLANLTFRVYFKLHSTRLMPTMLANISKADVRLSDFPMSQQVTHRYYLGRYYLYQLDLRQAEKELSFAFRNCPDPNQDEGENEVIYQNGRLILTYLTACRLCLGRIPHIQLLRMYDLEFCFTPLVTAVGRGDLRLLRQTLNAPDLMSWLVKKEIYFLLKEKLEVLCWRSLIRRVCIVSRGPTDPPQTRVSLGILLDIVRALLMDNTYDIWDIESITASLLDQGYIKGYIHSQKKILVLGKTNPFPIVYSVEVIEDVVQIE</sequence>
<dbReference type="GO" id="GO:0006368">
    <property type="term" value="P:transcription elongation by RNA polymerase II"/>
    <property type="evidence" value="ECO:0007669"/>
    <property type="project" value="TreeGrafter"/>
</dbReference>
<dbReference type="InterPro" id="IPR036388">
    <property type="entry name" value="WH-like_DNA-bd_sf"/>
</dbReference>
<organism evidence="2 3">
    <name type="scientific">Mortierella alpina</name>
    <name type="common">Oleaginous fungus</name>
    <name type="synonym">Mortierella renispora</name>
    <dbReference type="NCBI Taxonomy" id="64518"/>
    <lineage>
        <taxon>Eukaryota</taxon>
        <taxon>Fungi</taxon>
        <taxon>Fungi incertae sedis</taxon>
        <taxon>Mucoromycota</taxon>
        <taxon>Mortierellomycotina</taxon>
        <taxon>Mortierellomycetes</taxon>
        <taxon>Mortierellales</taxon>
        <taxon>Mortierellaceae</taxon>
        <taxon>Mortierella</taxon>
    </lineage>
</organism>
<dbReference type="GO" id="GO:0000973">
    <property type="term" value="P:post-transcriptional tethering of RNA polymerase II gene DNA at nuclear periphery"/>
    <property type="evidence" value="ECO:0007669"/>
    <property type="project" value="TreeGrafter"/>
</dbReference>